<sequence>MIEIASGARTEPSTRKNRARAAAGVALALILALVALWSAQRLLSTDLLSQEVAAQIQRATGLSTKIEGRTEFRFLLRPRLIIRDVRVADASGAIRVDAPEVIGYLRLLPLLVGRFEIGQAVLYHPKFYARLDRAPAGPGGDIQQAANAATDDFRRLQAPLGTMDIVDGQLRLATKKLASDIAIDAIDMRASWPRLGASANFAGRLTYRDAAVRFQGWLEQPLEILRGGDSASVFQLRSDLLTFWTSGHLSGGPKVEYSGSISATAPSLRTFAETIGYSFSKHGTFADLALSCDVDVAAGNATFTNLTLRLDGNDYQGNLEIQNVTHSPQISGTLASDFLDVTPFLTGVREPAVSGGLWSRKPLDLPQLDLANLDLRVSATRLRLYDLEVHDAALSLLAKPGMIDLSLAEATANNGAIRGRFALTEKDHVFDLRVSGSGGGIDLQPMVFEGERPLTGSLDASIRLESSGQDVYALMQGLSGVAAFSASNGSFNGVDLIQTLAHANGRKAGEKLDTVPGATSYDHLTLNLALAQGVAAISDSQISGPNLQLGLAGTIDMGRRQLDILSLAEIGESAGKTTHTTPARFELKGPWSAPRFFVGPANLVLPKSTPQKDTLPATTMSPPPAQE</sequence>
<keyword evidence="2" id="KW-1133">Transmembrane helix</keyword>
<dbReference type="AlphaFoldDB" id="A0A3D9YTN4"/>
<evidence type="ECO:0000313" key="4">
    <source>
        <dbReference type="EMBL" id="REF85970.1"/>
    </source>
</evidence>
<evidence type="ECO:0000259" key="3">
    <source>
        <dbReference type="Pfam" id="PF05170"/>
    </source>
</evidence>
<comment type="caution">
    <text evidence="4">The sequence shown here is derived from an EMBL/GenBank/DDBJ whole genome shotgun (WGS) entry which is preliminary data.</text>
</comment>
<feature type="region of interest" description="Disordered" evidence="1">
    <location>
        <begin position="605"/>
        <end position="627"/>
    </location>
</feature>
<dbReference type="Pfam" id="PF05170">
    <property type="entry name" value="AsmA"/>
    <property type="match status" value="1"/>
</dbReference>
<dbReference type="RefSeq" id="WP_115836564.1">
    <property type="nucleotide sequence ID" value="NZ_CP025086.1"/>
</dbReference>
<evidence type="ECO:0000256" key="2">
    <source>
        <dbReference type="SAM" id="Phobius"/>
    </source>
</evidence>
<gene>
    <name evidence="4" type="ORF">DES32_2010</name>
</gene>
<keyword evidence="2" id="KW-0472">Membrane</keyword>
<dbReference type="Proteomes" id="UP000256900">
    <property type="component" value="Unassembled WGS sequence"/>
</dbReference>
<organism evidence="4 5">
    <name type="scientific">Methylovirgula ligni</name>
    <dbReference type="NCBI Taxonomy" id="569860"/>
    <lineage>
        <taxon>Bacteria</taxon>
        <taxon>Pseudomonadati</taxon>
        <taxon>Pseudomonadota</taxon>
        <taxon>Alphaproteobacteria</taxon>
        <taxon>Hyphomicrobiales</taxon>
        <taxon>Beijerinckiaceae</taxon>
        <taxon>Methylovirgula</taxon>
    </lineage>
</organism>
<protein>
    <submittedName>
        <fullName evidence="4">AsmA protein</fullName>
    </submittedName>
</protein>
<evidence type="ECO:0000313" key="5">
    <source>
        <dbReference type="Proteomes" id="UP000256900"/>
    </source>
</evidence>
<dbReference type="InterPro" id="IPR007844">
    <property type="entry name" value="AsmA"/>
</dbReference>
<keyword evidence="5" id="KW-1185">Reference proteome</keyword>
<feature type="compositionally biased region" description="Polar residues" evidence="1">
    <location>
        <begin position="608"/>
        <end position="620"/>
    </location>
</feature>
<keyword evidence="2" id="KW-0812">Transmembrane</keyword>
<accession>A0A3D9YTN4</accession>
<reference evidence="4 5" key="1">
    <citation type="submission" date="2018-08" db="EMBL/GenBank/DDBJ databases">
        <title>Genomic Encyclopedia of Type Strains, Phase IV (KMG-IV): sequencing the most valuable type-strain genomes for metagenomic binning, comparative biology and taxonomic classification.</title>
        <authorList>
            <person name="Goeker M."/>
        </authorList>
    </citation>
    <scope>NUCLEOTIDE SEQUENCE [LARGE SCALE GENOMIC DNA]</scope>
    <source>
        <strain evidence="4 5">BW863</strain>
    </source>
</reference>
<evidence type="ECO:0000256" key="1">
    <source>
        <dbReference type="SAM" id="MobiDB-lite"/>
    </source>
</evidence>
<feature type="transmembrane region" description="Helical" evidence="2">
    <location>
        <begin position="21"/>
        <end position="39"/>
    </location>
</feature>
<proteinExistence type="predicted"/>
<dbReference type="InterPro" id="IPR052894">
    <property type="entry name" value="AsmA-related"/>
</dbReference>
<dbReference type="PANTHER" id="PTHR30441:SF4">
    <property type="entry name" value="PROTEIN ASMA"/>
    <property type="match status" value="1"/>
</dbReference>
<name>A0A3D9YTN4_9HYPH</name>
<dbReference type="EMBL" id="QUMO01000003">
    <property type="protein sequence ID" value="REF85970.1"/>
    <property type="molecule type" value="Genomic_DNA"/>
</dbReference>
<dbReference type="OrthoDB" id="5439561at2"/>
<dbReference type="GO" id="GO:0005886">
    <property type="term" value="C:plasma membrane"/>
    <property type="evidence" value="ECO:0007669"/>
    <property type="project" value="TreeGrafter"/>
</dbReference>
<feature type="domain" description="AsmA" evidence="3">
    <location>
        <begin position="358"/>
        <end position="538"/>
    </location>
</feature>
<dbReference type="PANTHER" id="PTHR30441">
    <property type="entry name" value="DUF748 DOMAIN-CONTAINING PROTEIN"/>
    <property type="match status" value="1"/>
</dbReference>
<dbReference type="GO" id="GO:0090313">
    <property type="term" value="P:regulation of protein targeting to membrane"/>
    <property type="evidence" value="ECO:0007669"/>
    <property type="project" value="TreeGrafter"/>
</dbReference>